<name>A0A699WLH6_TANCI</name>
<evidence type="ECO:0000313" key="1">
    <source>
        <dbReference type="EMBL" id="GFD02958.1"/>
    </source>
</evidence>
<feature type="non-terminal residue" evidence="3">
    <location>
        <position position="1"/>
    </location>
</feature>
<dbReference type="AlphaFoldDB" id="A0A699WLH6"/>
<dbReference type="EMBL" id="BKCJ011341974">
    <property type="protein sequence ID" value="GFD23047.1"/>
    <property type="molecule type" value="Genomic_DNA"/>
</dbReference>
<organism evidence="3">
    <name type="scientific">Tanacetum cinerariifolium</name>
    <name type="common">Dalmatian daisy</name>
    <name type="synonym">Chrysanthemum cinerariifolium</name>
    <dbReference type="NCBI Taxonomy" id="118510"/>
    <lineage>
        <taxon>Eukaryota</taxon>
        <taxon>Viridiplantae</taxon>
        <taxon>Streptophyta</taxon>
        <taxon>Embryophyta</taxon>
        <taxon>Tracheophyta</taxon>
        <taxon>Spermatophyta</taxon>
        <taxon>Magnoliopsida</taxon>
        <taxon>eudicotyledons</taxon>
        <taxon>Gunneridae</taxon>
        <taxon>Pentapetalae</taxon>
        <taxon>asterids</taxon>
        <taxon>campanulids</taxon>
        <taxon>Asterales</taxon>
        <taxon>Asteraceae</taxon>
        <taxon>Asteroideae</taxon>
        <taxon>Anthemideae</taxon>
        <taxon>Anthemidinae</taxon>
        <taxon>Tanacetum</taxon>
    </lineage>
</organism>
<dbReference type="EMBL" id="BKCJ011653964">
    <property type="protein sequence ID" value="GFD45631.1"/>
    <property type="molecule type" value="Genomic_DNA"/>
</dbReference>
<proteinExistence type="predicted"/>
<protein>
    <submittedName>
        <fullName evidence="3">Uncharacterized protein</fullName>
    </submittedName>
</protein>
<evidence type="ECO:0000313" key="3">
    <source>
        <dbReference type="EMBL" id="GFD45631.1"/>
    </source>
</evidence>
<comment type="caution">
    <text evidence="3">The sequence shown here is derived from an EMBL/GenBank/DDBJ whole genome shotgun (WGS) entry which is preliminary data.</text>
</comment>
<gene>
    <name evidence="1" type="ORF">Tci_874927</name>
    <name evidence="2" type="ORF">Tci_895016</name>
    <name evidence="3" type="ORF">Tci_917600</name>
</gene>
<sequence>QLMETETRMSREAWVRATDASDLVHSEVISLRTTVLGQISEIRELQAADRRRQTVILELLRIDHRRSTKTSESRIALQGQITALQGHVTALQAQVTTLQGQQGLVGDPT</sequence>
<reference evidence="3" key="1">
    <citation type="journal article" date="2019" name="Sci. Rep.">
        <title>Draft genome of Tanacetum cinerariifolium, the natural source of mosquito coil.</title>
        <authorList>
            <person name="Yamashiro T."/>
            <person name="Shiraishi A."/>
            <person name="Satake H."/>
            <person name="Nakayama K."/>
        </authorList>
    </citation>
    <scope>NUCLEOTIDE SEQUENCE</scope>
</reference>
<dbReference type="EMBL" id="BKCJ011201639">
    <property type="protein sequence ID" value="GFD02958.1"/>
    <property type="molecule type" value="Genomic_DNA"/>
</dbReference>
<accession>A0A699WLH6</accession>
<evidence type="ECO:0000313" key="2">
    <source>
        <dbReference type="EMBL" id="GFD23047.1"/>
    </source>
</evidence>